<dbReference type="PROSITE" id="PS50928">
    <property type="entry name" value="ABC_TM1"/>
    <property type="match status" value="1"/>
</dbReference>
<accession>A0A934KJK4</accession>
<dbReference type="SUPFAM" id="SSF161098">
    <property type="entry name" value="MetI-like"/>
    <property type="match status" value="1"/>
</dbReference>
<feature type="transmembrane region" description="Helical" evidence="7">
    <location>
        <begin position="127"/>
        <end position="147"/>
    </location>
</feature>
<feature type="transmembrane region" description="Helical" evidence="7">
    <location>
        <begin position="94"/>
        <end position="115"/>
    </location>
</feature>
<comment type="caution">
    <text evidence="9">The sequence shown here is derived from an EMBL/GenBank/DDBJ whole genome shotgun (WGS) entry which is preliminary data.</text>
</comment>
<keyword evidence="3" id="KW-1003">Cell membrane</keyword>
<evidence type="ECO:0000259" key="8">
    <source>
        <dbReference type="PROSITE" id="PS50928"/>
    </source>
</evidence>
<gene>
    <name evidence="9" type="ORF">JF888_15900</name>
</gene>
<name>A0A934KJK4_9BACT</name>
<dbReference type="InterPro" id="IPR051393">
    <property type="entry name" value="ABC_transporter_permease"/>
</dbReference>
<evidence type="ECO:0000256" key="5">
    <source>
        <dbReference type="ARBA" id="ARBA00022989"/>
    </source>
</evidence>
<dbReference type="Proteomes" id="UP000620075">
    <property type="component" value="Unassembled WGS sequence"/>
</dbReference>
<dbReference type="AlphaFoldDB" id="A0A934KJK4"/>
<dbReference type="PANTHER" id="PTHR30193">
    <property type="entry name" value="ABC TRANSPORTER PERMEASE PROTEIN"/>
    <property type="match status" value="1"/>
</dbReference>
<dbReference type="RefSeq" id="WP_338182586.1">
    <property type="nucleotide sequence ID" value="NZ_JAEKNQ010000063.1"/>
</dbReference>
<dbReference type="PANTHER" id="PTHR30193:SF37">
    <property type="entry name" value="INNER MEMBRANE ABC TRANSPORTER PERMEASE PROTEIN YCJO"/>
    <property type="match status" value="1"/>
</dbReference>
<dbReference type="Gene3D" id="1.10.3720.10">
    <property type="entry name" value="MetI-like"/>
    <property type="match status" value="1"/>
</dbReference>
<keyword evidence="2 7" id="KW-0813">Transport</keyword>
<evidence type="ECO:0000313" key="9">
    <source>
        <dbReference type="EMBL" id="MBJ7604637.1"/>
    </source>
</evidence>
<feature type="transmembrane region" description="Helical" evidence="7">
    <location>
        <begin position="175"/>
        <end position="198"/>
    </location>
</feature>
<proteinExistence type="inferred from homology"/>
<evidence type="ECO:0000256" key="3">
    <source>
        <dbReference type="ARBA" id="ARBA00022475"/>
    </source>
</evidence>
<comment type="similarity">
    <text evidence="7">Belongs to the binding-protein-dependent transport system permease family.</text>
</comment>
<dbReference type="GO" id="GO:0005886">
    <property type="term" value="C:plasma membrane"/>
    <property type="evidence" value="ECO:0007669"/>
    <property type="project" value="UniProtKB-SubCell"/>
</dbReference>
<organism evidence="9 10">
    <name type="scientific">Candidatus Dormiibacter inghamiae</name>
    <dbReference type="NCBI Taxonomy" id="3127013"/>
    <lineage>
        <taxon>Bacteria</taxon>
        <taxon>Bacillati</taxon>
        <taxon>Candidatus Dormiibacterota</taxon>
        <taxon>Candidatus Dormibacteria</taxon>
        <taxon>Candidatus Dormibacterales</taxon>
        <taxon>Candidatus Dormibacteraceae</taxon>
        <taxon>Candidatus Dormiibacter</taxon>
    </lineage>
</organism>
<reference evidence="9 10" key="1">
    <citation type="submission" date="2020-10" db="EMBL/GenBank/DDBJ databases">
        <title>Ca. Dormibacterota MAGs.</title>
        <authorList>
            <person name="Montgomery K."/>
        </authorList>
    </citation>
    <scope>NUCLEOTIDE SEQUENCE [LARGE SCALE GENOMIC DNA]</scope>
    <source>
        <strain evidence="9">SC8811_S16_3</strain>
    </source>
</reference>
<protein>
    <submittedName>
        <fullName evidence="9">Sugar ABC transporter permease</fullName>
    </submittedName>
</protein>
<dbReference type="Pfam" id="PF00528">
    <property type="entry name" value="BPD_transp_1"/>
    <property type="match status" value="1"/>
</dbReference>
<feature type="transmembrane region" description="Helical" evidence="7">
    <location>
        <begin position="33"/>
        <end position="60"/>
    </location>
</feature>
<sequence>MEPLSSVSDRSLLRTAARSGPGRSAVAAGWQGYAFLTPALFILVAFLLIPTIWVFGISLFKWDFIGDPEFLGLRNFVRLLTEDELFRKAVFQTLYFVVGTVPTGMALSLLLAVLLNARLPGRGLFRALLFSPYVMPVIATTVIWQWIFNPDYGVMNALLNAFQIPGVGWVRSADWIMPAIIIYSLWHFTGYNTVIFLAGLANIPPELEEAAHVDGAGAWSTFWKVTWPLLSPTTYFVLFISMIGSFKVFVQVYQFTLGTGGPDRAAETIGFYLYQEAFQHFRAGYASAISVIFFLIIVVVTGAQMRFASRWVFYR</sequence>
<evidence type="ECO:0000256" key="7">
    <source>
        <dbReference type="RuleBase" id="RU363032"/>
    </source>
</evidence>
<dbReference type="CDD" id="cd06261">
    <property type="entry name" value="TM_PBP2"/>
    <property type="match status" value="1"/>
</dbReference>
<evidence type="ECO:0000256" key="1">
    <source>
        <dbReference type="ARBA" id="ARBA00004651"/>
    </source>
</evidence>
<dbReference type="InterPro" id="IPR035906">
    <property type="entry name" value="MetI-like_sf"/>
</dbReference>
<keyword evidence="4 7" id="KW-0812">Transmembrane</keyword>
<evidence type="ECO:0000256" key="6">
    <source>
        <dbReference type="ARBA" id="ARBA00023136"/>
    </source>
</evidence>
<keyword evidence="6 7" id="KW-0472">Membrane</keyword>
<evidence type="ECO:0000256" key="4">
    <source>
        <dbReference type="ARBA" id="ARBA00022692"/>
    </source>
</evidence>
<comment type="subcellular location">
    <subcellularLocation>
        <location evidence="1 7">Cell membrane</location>
        <topology evidence="1 7">Multi-pass membrane protein</topology>
    </subcellularLocation>
</comment>
<dbReference type="InterPro" id="IPR000515">
    <property type="entry name" value="MetI-like"/>
</dbReference>
<evidence type="ECO:0000256" key="2">
    <source>
        <dbReference type="ARBA" id="ARBA00022448"/>
    </source>
</evidence>
<dbReference type="EMBL" id="JAEKNQ010000063">
    <property type="protein sequence ID" value="MBJ7604637.1"/>
    <property type="molecule type" value="Genomic_DNA"/>
</dbReference>
<keyword evidence="5 7" id="KW-1133">Transmembrane helix</keyword>
<evidence type="ECO:0000313" key="10">
    <source>
        <dbReference type="Proteomes" id="UP000620075"/>
    </source>
</evidence>
<feature type="domain" description="ABC transmembrane type-1" evidence="8">
    <location>
        <begin position="90"/>
        <end position="304"/>
    </location>
</feature>
<dbReference type="GO" id="GO:0055085">
    <property type="term" value="P:transmembrane transport"/>
    <property type="evidence" value="ECO:0007669"/>
    <property type="project" value="InterPro"/>
</dbReference>
<feature type="transmembrane region" description="Helical" evidence="7">
    <location>
        <begin position="283"/>
        <end position="305"/>
    </location>
</feature>